<keyword evidence="3" id="KW-1185">Reference proteome</keyword>
<proteinExistence type="predicted"/>
<dbReference type="Pfam" id="PF13116">
    <property type="entry name" value="YhdP"/>
    <property type="match status" value="1"/>
</dbReference>
<dbReference type="EMBL" id="CP001999">
    <property type="protein sequence ID" value="ADG93573.1"/>
    <property type="molecule type" value="Genomic_DNA"/>
</dbReference>
<accession>D5V1Y9</accession>
<name>D5V1Y9_ARCNC</name>
<evidence type="ECO:0000259" key="1">
    <source>
        <dbReference type="Pfam" id="PF13116"/>
    </source>
</evidence>
<dbReference type="STRING" id="572480.Arnit_1919"/>
<gene>
    <name evidence="2" type="ordered locus">Arnit_1919</name>
</gene>
<protein>
    <recommendedName>
        <fullName evidence="1">YhdP central domain-containing protein</fullName>
    </recommendedName>
</protein>
<evidence type="ECO:0000313" key="2">
    <source>
        <dbReference type="EMBL" id="ADG93573.1"/>
    </source>
</evidence>
<dbReference type="eggNOG" id="COG2982">
    <property type="taxonomic scope" value="Bacteria"/>
</dbReference>
<dbReference type="Proteomes" id="UP000000939">
    <property type="component" value="Chromosome"/>
</dbReference>
<organism evidence="2 3">
    <name type="scientific">Arcobacter nitrofigilis (strain ATCC 33309 / DSM 7299 / CCUG 15893 / LMG 7604 / NCTC 12251 / CI)</name>
    <name type="common">Campylobacter nitrofigilis</name>
    <dbReference type="NCBI Taxonomy" id="572480"/>
    <lineage>
        <taxon>Bacteria</taxon>
        <taxon>Pseudomonadati</taxon>
        <taxon>Campylobacterota</taxon>
        <taxon>Epsilonproteobacteria</taxon>
        <taxon>Campylobacterales</taxon>
        <taxon>Arcobacteraceae</taxon>
        <taxon>Arcobacter</taxon>
    </lineage>
</organism>
<reference evidence="2 3" key="1">
    <citation type="journal article" date="2010" name="Stand. Genomic Sci.">
        <title>Complete genome sequence of Arcobacter nitrofigilis type strain (CI).</title>
        <authorList>
            <person name="Pati A."/>
            <person name="Gronow S."/>
            <person name="Lapidus A."/>
            <person name="Copeland A."/>
            <person name="Glavina Del Rio T."/>
            <person name="Nolan M."/>
            <person name="Lucas S."/>
            <person name="Tice H."/>
            <person name="Cheng J.F."/>
            <person name="Han C."/>
            <person name="Chertkov O."/>
            <person name="Bruce D."/>
            <person name="Tapia R."/>
            <person name="Goodwin L."/>
            <person name="Pitluck S."/>
            <person name="Liolios K."/>
            <person name="Ivanova N."/>
            <person name="Mavromatis K."/>
            <person name="Chen A."/>
            <person name="Palaniappan K."/>
            <person name="Land M."/>
            <person name="Hauser L."/>
            <person name="Chang Y.J."/>
            <person name="Jeffries C.D."/>
            <person name="Detter J.C."/>
            <person name="Rohde M."/>
            <person name="Goker M."/>
            <person name="Bristow J."/>
            <person name="Eisen J.A."/>
            <person name="Markowitz V."/>
            <person name="Hugenholtz P."/>
            <person name="Klenk H.P."/>
            <person name="Kyrpides N.C."/>
        </authorList>
    </citation>
    <scope>NUCLEOTIDE SEQUENCE [LARGE SCALE GENOMIC DNA]</scope>
    <source>
        <strain evidence="3">ATCC 33309 / DSM 7299 / CCUG 15893 / LMG 7604 / NCTC 12251 / CI</strain>
    </source>
</reference>
<dbReference type="HOGENOM" id="CLU_007814_0_0_7"/>
<evidence type="ECO:0000313" key="3">
    <source>
        <dbReference type="Proteomes" id="UP000000939"/>
    </source>
</evidence>
<dbReference type="RefSeq" id="WP_013135718.1">
    <property type="nucleotide sequence ID" value="NC_014166.1"/>
</dbReference>
<feature type="domain" description="YhdP central" evidence="1">
    <location>
        <begin position="200"/>
        <end position="901"/>
    </location>
</feature>
<sequence>MDSFSFGNFSISKFYIKIDKKLILRIDEIDIKNKKTKVHSSFEDIKSMISKAPMILDLFQSIDIETMKIADNTFKIRLDDDYIYVDNKFVNIASQYSKEGDVLKLNIYSIYLKDLDLLLLGKIKLDLHNNILVFLGNYDYKNLASGQLNIQSNKEELDFFINSGEMKDIKFIKKYVSLDKIAESWMYDNVKGKIYLDYLYGKVNLKTLRPILKSIKGYARVTDAKVKFHNDLDAVETPLINLQYQNDNLLINLKKPIFKGISIDGSFVDIHDMTSLKYGHVDVTLKATHMLDDNVLGILKAYKINLPIKQLSGKTDANVHLYIPYDSPMKTFGVFKSKDSTFKINDFEFYSKQGSVDLINSDLIIKDTDFVHKDMIDAKVNLNINTKTMDSKGDALLNKFLIKSDNQEIVNIENKKINFGIDFKENTKFTIDDLETEILFQKTGTDINIKDIGKIYPYSKLLKDLAIKKGDIDIKLDDKNNINFLTNLYDLKLPLKKDGKKVDSLRLFGLINDKKTTINTYSNDLKIDIIKDKINLIINSYDIDLADEKDKNSLGQDLSIRLINSNIFLKDNSFYSIDSNIDLIKDNVFFDGTFGKLDIPISNGKKKIDTLNIKGYSKKDLIKVISKDKNIDFTLKNDNDFYLKLKNYDLMYDTETSRVDKYKKVKIEGKNSNIIVNDKYKVLADKYNITSNGNKAIFDLDYLNGKIRYTRDIYKNISLDAKNINDNFVNTFFDKELIKGGSFSLTADGKYNFMSGKMLFNKNRLLNLNILNNIITLVNTSPALINPLLAIPAVFGMVTNGGFNLNGYAVNEGYVNFTYDFDNKILNLIKIHTIGNSVDFDGYATINLKDSTIDSSVDLIFMKDYSKIVSYIPGLSYIFLGDDKRVSTKVDITGNLNDPKIDTNLAKDSISAPIDVLKRIITSPAKLFEK</sequence>
<dbReference type="eggNOG" id="COG3164">
    <property type="taxonomic scope" value="Bacteria"/>
</dbReference>
<dbReference type="AlphaFoldDB" id="D5V1Y9"/>
<dbReference type="InterPro" id="IPR025263">
    <property type="entry name" value="YhdP_central"/>
</dbReference>
<dbReference type="KEGG" id="ant:Arnit_1919"/>